<reference evidence="2 3" key="1">
    <citation type="journal article" date="2012" name="Genome Biol.">
        <title>Genome and low-iron response of an oceanic diatom adapted to chronic iron limitation.</title>
        <authorList>
            <person name="Lommer M."/>
            <person name="Specht M."/>
            <person name="Roy A.S."/>
            <person name="Kraemer L."/>
            <person name="Andreson R."/>
            <person name="Gutowska M.A."/>
            <person name="Wolf J."/>
            <person name="Bergner S.V."/>
            <person name="Schilhabel M.B."/>
            <person name="Klostermeier U.C."/>
            <person name="Beiko R.G."/>
            <person name="Rosenstiel P."/>
            <person name="Hippler M."/>
            <person name="Laroche J."/>
        </authorList>
    </citation>
    <scope>NUCLEOTIDE SEQUENCE [LARGE SCALE GENOMIC DNA]</scope>
    <source>
        <strain evidence="2 3">CCMP1005</strain>
    </source>
</reference>
<gene>
    <name evidence="2" type="ORF">THAOC_35678</name>
</gene>
<sequence length="291" mass="32572">MSPKEDSRVRRNVSRSKSPAVIYVDNALNGLNGPVKHKVSINLIREQKGVGADENANVRRESWTRETQVRKQQDDESSQQRSGLGGPRTPDEKELLQKRAQRDEDLRRLKAEIKLPSQNGRSRSHGESTRSVTRIVGRRNSDLGSNARYSPGETRSSASWRRSKRVSFSSELDLTLGEVAEEFSEEFNGQSDISMSLPSSLKTPESPDDWHKYLDKSSHESGGPSFDMMIDLLAMKSTLPFKSSEECLRILYPPPPPPRSSRSPSGLRFATQVVVIEVDLTRPNQGPNSTL</sequence>
<dbReference type="EMBL" id="AGNL01048326">
    <property type="protein sequence ID" value="EJK45696.1"/>
    <property type="molecule type" value="Genomic_DNA"/>
</dbReference>
<evidence type="ECO:0000313" key="2">
    <source>
        <dbReference type="EMBL" id="EJK45696.1"/>
    </source>
</evidence>
<comment type="caution">
    <text evidence="2">The sequence shown here is derived from an EMBL/GenBank/DDBJ whole genome shotgun (WGS) entry which is preliminary data.</text>
</comment>
<protein>
    <submittedName>
        <fullName evidence="2">Uncharacterized protein</fullName>
    </submittedName>
</protein>
<feature type="compositionally biased region" description="Polar residues" evidence="1">
    <location>
        <begin position="187"/>
        <end position="203"/>
    </location>
</feature>
<evidence type="ECO:0000256" key="1">
    <source>
        <dbReference type="SAM" id="MobiDB-lite"/>
    </source>
</evidence>
<dbReference type="Proteomes" id="UP000266841">
    <property type="component" value="Unassembled WGS sequence"/>
</dbReference>
<organism evidence="2 3">
    <name type="scientific">Thalassiosira oceanica</name>
    <name type="common">Marine diatom</name>
    <dbReference type="NCBI Taxonomy" id="159749"/>
    <lineage>
        <taxon>Eukaryota</taxon>
        <taxon>Sar</taxon>
        <taxon>Stramenopiles</taxon>
        <taxon>Ochrophyta</taxon>
        <taxon>Bacillariophyta</taxon>
        <taxon>Coscinodiscophyceae</taxon>
        <taxon>Thalassiosirophycidae</taxon>
        <taxon>Thalassiosirales</taxon>
        <taxon>Thalassiosiraceae</taxon>
        <taxon>Thalassiosira</taxon>
    </lineage>
</organism>
<feature type="region of interest" description="Disordered" evidence="1">
    <location>
        <begin position="1"/>
        <end position="20"/>
    </location>
</feature>
<feature type="compositionally biased region" description="Basic and acidic residues" evidence="1">
    <location>
        <begin position="56"/>
        <end position="74"/>
    </location>
</feature>
<feature type="region of interest" description="Disordered" evidence="1">
    <location>
        <begin position="187"/>
        <end position="206"/>
    </location>
</feature>
<evidence type="ECO:0000313" key="3">
    <source>
        <dbReference type="Proteomes" id="UP000266841"/>
    </source>
</evidence>
<feature type="compositionally biased region" description="Polar residues" evidence="1">
    <location>
        <begin position="142"/>
        <end position="162"/>
    </location>
</feature>
<feature type="region of interest" description="Disordered" evidence="1">
    <location>
        <begin position="112"/>
        <end position="162"/>
    </location>
</feature>
<name>K0R9W8_THAOC</name>
<accession>K0R9W8</accession>
<proteinExistence type="predicted"/>
<keyword evidence="3" id="KW-1185">Reference proteome</keyword>
<feature type="region of interest" description="Disordered" evidence="1">
    <location>
        <begin position="46"/>
        <end position="94"/>
    </location>
</feature>
<dbReference type="AlphaFoldDB" id="K0R9W8"/>